<evidence type="ECO:0000313" key="3">
    <source>
        <dbReference type="Proteomes" id="UP001206692"/>
    </source>
</evidence>
<protein>
    <submittedName>
        <fullName evidence="2">Uncharacterized protein</fullName>
    </submittedName>
</protein>
<feature type="signal peptide" evidence="1">
    <location>
        <begin position="1"/>
        <end position="26"/>
    </location>
</feature>
<feature type="chain" id="PRO_5045922031" evidence="1">
    <location>
        <begin position="27"/>
        <end position="140"/>
    </location>
</feature>
<organism evidence="2 3">
    <name type="scientific">Megasphaera massiliensis</name>
    <dbReference type="NCBI Taxonomy" id="1232428"/>
    <lineage>
        <taxon>Bacteria</taxon>
        <taxon>Bacillati</taxon>
        <taxon>Bacillota</taxon>
        <taxon>Negativicutes</taxon>
        <taxon>Veillonellales</taxon>
        <taxon>Veillonellaceae</taxon>
        <taxon>Megasphaera</taxon>
    </lineage>
</organism>
<evidence type="ECO:0000313" key="2">
    <source>
        <dbReference type="EMBL" id="MCQ5341738.1"/>
    </source>
</evidence>
<gene>
    <name evidence="2" type="ORF">NE675_01630</name>
</gene>
<keyword evidence="1" id="KW-0732">Signal</keyword>
<dbReference type="EMBL" id="JANGEW010000001">
    <property type="protein sequence ID" value="MCQ5341738.1"/>
    <property type="molecule type" value="Genomic_DNA"/>
</dbReference>
<proteinExistence type="predicted"/>
<name>A0ABT1SPE1_9FIRM</name>
<evidence type="ECO:0000256" key="1">
    <source>
        <dbReference type="SAM" id="SignalP"/>
    </source>
</evidence>
<keyword evidence="3" id="KW-1185">Reference proteome</keyword>
<accession>A0ABT1SPE1</accession>
<dbReference type="Proteomes" id="UP001206692">
    <property type="component" value="Unassembled WGS sequence"/>
</dbReference>
<sequence length="140" mass="15977">MKHLSKMMMILFFAVSLFLIPTTNYAEDYPQHLYGNSQIVLVYGRMGYGTYVDKTSVVSEYYNPPYYRLAANVLTYNIDKGTLYKTKTVHYSYDTSTGAISSGGGAPLYDRPNSNIAANQRPVEVAKVIWEAAYNMPWRW</sequence>
<reference evidence="2 3" key="1">
    <citation type="submission" date="2022-06" db="EMBL/GenBank/DDBJ databases">
        <title>Isolation of gut microbiota from human fecal samples.</title>
        <authorList>
            <person name="Pamer E.G."/>
            <person name="Barat B."/>
            <person name="Waligurski E."/>
            <person name="Medina S."/>
            <person name="Paddock L."/>
            <person name="Mostad J."/>
        </authorList>
    </citation>
    <scope>NUCLEOTIDE SEQUENCE [LARGE SCALE GENOMIC DNA]</scope>
    <source>
        <strain evidence="2 3">DFI.1.1</strain>
    </source>
</reference>
<dbReference type="RefSeq" id="WP_062412951.1">
    <property type="nucleotide sequence ID" value="NZ_JAJCIO010000001.1"/>
</dbReference>
<comment type="caution">
    <text evidence="2">The sequence shown here is derived from an EMBL/GenBank/DDBJ whole genome shotgun (WGS) entry which is preliminary data.</text>
</comment>